<name>A0A7X2TQF7_9FIRM</name>
<dbReference type="Gene3D" id="1.10.3210.10">
    <property type="entry name" value="Hypothetical protein af1432"/>
    <property type="match status" value="1"/>
</dbReference>
<proteinExistence type="predicted"/>
<dbReference type="RefSeq" id="WP_154458878.1">
    <property type="nucleotide sequence ID" value="NZ_VUMV01000011.1"/>
</dbReference>
<evidence type="ECO:0000313" key="2">
    <source>
        <dbReference type="EMBL" id="MST82973.1"/>
    </source>
</evidence>
<keyword evidence="3" id="KW-1185">Reference proteome</keyword>
<sequence length="162" mass="19012">MTISVKNEKEEENDTYTEALEAMKNDPDIRVMRQFRQHTVSNTFNHVCHVARMSHKIEKRLHVKVDEKSLLRGAVLHDYYLYDFRDHPMGAYRHGTSHAGTALKNAEEKFNLNETEKNIIYSHMWPLNLTHLPRCKEAWIVTLADKICAFEEMVLHINFSEG</sequence>
<feature type="domain" description="HD" evidence="1">
    <location>
        <begin position="43"/>
        <end position="148"/>
    </location>
</feature>
<dbReference type="EMBL" id="VUMV01000011">
    <property type="protein sequence ID" value="MST82973.1"/>
    <property type="molecule type" value="Genomic_DNA"/>
</dbReference>
<reference evidence="2 3" key="1">
    <citation type="submission" date="2019-08" db="EMBL/GenBank/DDBJ databases">
        <title>In-depth cultivation of the pig gut microbiome towards novel bacterial diversity and tailored functional studies.</title>
        <authorList>
            <person name="Wylensek D."/>
            <person name="Hitch T.C.A."/>
            <person name="Clavel T."/>
        </authorList>
    </citation>
    <scope>NUCLEOTIDE SEQUENCE [LARGE SCALE GENOMIC DNA]</scope>
    <source>
        <strain evidence="2 3">Oil+RF-744-WCA-WT-13</strain>
    </source>
</reference>
<evidence type="ECO:0000259" key="1">
    <source>
        <dbReference type="Pfam" id="PF01966"/>
    </source>
</evidence>
<comment type="caution">
    <text evidence="2">The sequence shown here is derived from an EMBL/GenBank/DDBJ whole genome shotgun (WGS) entry which is preliminary data.</text>
</comment>
<organism evidence="2 3">
    <name type="scientific">Bilifractor porci</name>
    <dbReference type="NCBI Taxonomy" id="2606636"/>
    <lineage>
        <taxon>Bacteria</taxon>
        <taxon>Bacillati</taxon>
        <taxon>Bacillota</taxon>
        <taxon>Clostridia</taxon>
        <taxon>Lachnospirales</taxon>
        <taxon>Lachnospiraceae</taxon>
        <taxon>Bilifractor</taxon>
    </lineage>
</organism>
<gene>
    <name evidence="2" type="ORF">FYJ60_11755</name>
</gene>
<dbReference type="Pfam" id="PF01966">
    <property type="entry name" value="HD"/>
    <property type="match status" value="1"/>
</dbReference>
<protein>
    <submittedName>
        <fullName evidence="2">HD domain-containing protein</fullName>
    </submittedName>
</protein>
<accession>A0A7X2TQF7</accession>
<dbReference type="SUPFAM" id="SSF109604">
    <property type="entry name" value="HD-domain/PDEase-like"/>
    <property type="match status" value="1"/>
</dbReference>
<dbReference type="InterPro" id="IPR006674">
    <property type="entry name" value="HD_domain"/>
</dbReference>
<dbReference type="Proteomes" id="UP000466864">
    <property type="component" value="Unassembled WGS sequence"/>
</dbReference>
<evidence type="ECO:0000313" key="3">
    <source>
        <dbReference type="Proteomes" id="UP000466864"/>
    </source>
</evidence>
<dbReference type="AlphaFoldDB" id="A0A7X2TQF7"/>